<dbReference type="InterPro" id="IPR050747">
    <property type="entry name" value="Mitochondrial_chaperone_BCS1"/>
</dbReference>
<evidence type="ECO:0000313" key="17">
    <source>
        <dbReference type="Proteomes" id="UP000824998"/>
    </source>
</evidence>
<evidence type="ECO:0000259" key="15">
    <source>
        <dbReference type="SMART" id="SM01024"/>
    </source>
</evidence>
<keyword evidence="3" id="KW-0812">Transmembrane</keyword>
<comment type="caution">
    <text evidence="16">The sequence shown here is derived from an EMBL/GenBank/DDBJ whole genome shotgun (WGS) entry which is preliminary data.</text>
</comment>
<dbReference type="GO" id="GO:0016887">
    <property type="term" value="F:ATP hydrolysis activity"/>
    <property type="evidence" value="ECO:0007669"/>
    <property type="project" value="InterPro"/>
</dbReference>
<dbReference type="Proteomes" id="UP000824998">
    <property type="component" value="Unassembled WGS sequence"/>
</dbReference>
<keyword evidence="7 12" id="KW-0067">ATP-binding</keyword>
<dbReference type="Pfam" id="PF08740">
    <property type="entry name" value="BCS1_N"/>
    <property type="match status" value="1"/>
</dbReference>
<evidence type="ECO:0000256" key="9">
    <source>
        <dbReference type="ARBA" id="ARBA00023128"/>
    </source>
</evidence>
<evidence type="ECO:0000313" key="16">
    <source>
        <dbReference type="EMBL" id="KAG9231515.1"/>
    </source>
</evidence>
<comment type="similarity">
    <text evidence="2">Belongs to the AAA ATPase family. BCS1 subfamily.</text>
</comment>
<dbReference type="SUPFAM" id="SSF52540">
    <property type="entry name" value="P-loop containing nucleoside triphosphate hydrolases"/>
    <property type="match status" value="1"/>
</dbReference>
<keyword evidence="17" id="KW-1185">Reference proteome</keyword>
<dbReference type="OrthoDB" id="10251412at2759"/>
<dbReference type="InterPro" id="IPR003593">
    <property type="entry name" value="AAA+_ATPase"/>
</dbReference>
<feature type="domain" description="AAA+ ATPase" evidence="14">
    <location>
        <begin position="226"/>
        <end position="368"/>
    </location>
</feature>
<dbReference type="InterPro" id="IPR003960">
    <property type="entry name" value="ATPase_AAA_CS"/>
</dbReference>
<accession>A0A9P7YEA4</accession>
<evidence type="ECO:0000256" key="10">
    <source>
        <dbReference type="ARBA" id="ARBA00023136"/>
    </source>
</evidence>
<evidence type="ECO:0000256" key="6">
    <source>
        <dbReference type="ARBA" id="ARBA00022801"/>
    </source>
</evidence>
<gene>
    <name evidence="16" type="ORF">BJ875DRAFT_498253</name>
</gene>
<dbReference type="SMART" id="SM00382">
    <property type="entry name" value="AAA"/>
    <property type="match status" value="1"/>
</dbReference>
<proteinExistence type="inferred from homology"/>
<evidence type="ECO:0000256" key="2">
    <source>
        <dbReference type="ARBA" id="ARBA00007448"/>
    </source>
</evidence>
<keyword evidence="5" id="KW-0999">Mitochondrion inner membrane</keyword>
<evidence type="ECO:0000256" key="7">
    <source>
        <dbReference type="ARBA" id="ARBA00022840"/>
    </source>
</evidence>
<dbReference type="GO" id="GO:0005524">
    <property type="term" value="F:ATP binding"/>
    <property type="evidence" value="ECO:0007669"/>
    <property type="project" value="UniProtKB-KW"/>
</dbReference>
<dbReference type="PROSITE" id="PS00674">
    <property type="entry name" value="AAA"/>
    <property type="match status" value="1"/>
</dbReference>
<evidence type="ECO:0000256" key="3">
    <source>
        <dbReference type="ARBA" id="ARBA00022692"/>
    </source>
</evidence>
<dbReference type="InterPro" id="IPR057495">
    <property type="entry name" value="AAA_lid_BCS1"/>
</dbReference>
<sequence length="467" mass="52175">MAAHNNAYSLPSQPLPLSPISMIDVFFPGLTNIPAALQQLQAGPNSYGRVLCICGLAVFFGRYVNDFFEAFVTRHFTSRVYVSHSNEAHDMLVAWISSQPFSRKASSLLASVGTMRRGSANDHFDGNQKKSLQYSPWNGSFSFWYKNRLLTFRSVQKEGRIFREEEISVSCTGRSPDVLRELFSECRAEYLKLVKNKTSVFEHRDGGWKKTRAIDKRPLDTVILDEKKKTALYGPPGTGKSSLSRAIAGACDLDIYILNLSGVDDSSLGKLFTELPAKYVVLVEDIDAVDVTQSRQRGTVKTGQDETSSSMEKSQGRVSLSALLNVLDGVGSQEGRVLIMTTNHAERLDAALIRPGRVDMKIELGYTNKDINARLFCAVFMRDDTLPDGSRQGDEVTLGNLTTEFANKMPEQEFSPAEIQSFLLEYRRSPHMAVENVQEWVVRTREGKRQMKRANSWVLQEGGDILG</sequence>
<evidence type="ECO:0000256" key="12">
    <source>
        <dbReference type="RuleBase" id="RU003651"/>
    </source>
</evidence>
<evidence type="ECO:0000256" key="1">
    <source>
        <dbReference type="ARBA" id="ARBA00004434"/>
    </source>
</evidence>
<organism evidence="16 17">
    <name type="scientific">Amylocarpus encephaloides</name>
    <dbReference type="NCBI Taxonomy" id="45428"/>
    <lineage>
        <taxon>Eukaryota</taxon>
        <taxon>Fungi</taxon>
        <taxon>Dikarya</taxon>
        <taxon>Ascomycota</taxon>
        <taxon>Pezizomycotina</taxon>
        <taxon>Leotiomycetes</taxon>
        <taxon>Helotiales</taxon>
        <taxon>Helotiales incertae sedis</taxon>
        <taxon>Amylocarpus</taxon>
    </lineage>
</organism>
<evidence type="ECO:0000256" key="8">
    <source>
        <dbReference type="ARBA" id="ARBA00022989"/>
    </source>
</evidence>
<evidence type="ECO:0000256" key="4">
    <source>
        <dbReference type="ARBA" id="ARBA00022741"/>
    </source>
</evidence>
<keyword evidence="8" id="KW-1133">Transmembrane helix</keyword>
<dbReference type="InterPro" id="IPR027417">
    <property type="entry name" value="P-loop_NTPase"/>
</dbReference>
<comment type="subcellular location">
    <subcellularLocation>
        <location evidence="1">Mitochondrion inner membrane</location>
        <topology evidence="1">Single-pass membrane protein</topology>
    </subcellularLocation>
</comment>
<keyword evidence="6" id="KW-0378">Hydrolase</keyword>
<reference evidence="16" key="1">
    <citation type="journal article" date="2021" name="IMA Fungus">
        <title>Genomic characterization of three marine fungi, including Emericellopsis atlantica sp. nov. with signatures of a generalist lifestyle and marine biomass degradation.</title>
        <authorList>
            <person name="Hagestad O.C."/>
            <person name="Hou L."/>
            <person name="Andersen J.H."/>
            <person name="Hansen E.H."/>
            <person name="Altermark B."/>
            <person name="Li C."/>
            <person name="Kuhnert E."/>
            <person name="Cox R.J."/>
            <person name="Crous P.W."/>
            <person name="Spatafora J.W."/>
            <person name="Lail K."/>
            <person name="Amirebrahimi M."/>
            <person name="Lipzen A."/>
            <person name="Pangilinan J."/>
            <person name="Andreopoulos W."/>
            <person name="Hayes R.D."/>
            <person name="Ng V."/>
            <person name="Grigoriev I.V."/>
            <person name="Jackson S.A."/>
            <person name="Sutton T.D.S."/>
            <person name="Dobson A.D.W."/>
            <person name="Rama T."/>
        </authorList>
    </citation>
    <scope>NUCLEOTIDE SEQUENCE</scope>
    <source>
        <strain evidence="16">TRa018bII</strain>
    </source>
</reference>
<dbReference type="Gene3D" id="3.40.50.300">
    <property type="entry name" value="P-loop containing nucleotide triphosphate hydrolases"/>
    <property type="match status" value="1"/>
</dbReference>
<dbReference type="EMBL" id="MU251597">
    <property type="protein sequence ID" value="KAG9231515.1"/>
    <property type="molecule type" value="Genomic_DNA"/>
</dbReference>
<dbReference type="InterPro" id="IPR014851">
    <property type="entry name" value="BCS1_N"/>
</dbReference>
<dbReference type="Pfam" id="PF25426">
    <property type="entry name" value="AAA_lid_BCS1"/>
    <property type="match status" value="1"/>
</dbReference>
<dbReference type="Pfam" id="PF00004">
    <property type="entry name" value="AAA"/>
    <property type="match status" value="1"/>
</dbReference>
<keyword evidence="10" id="KW-0472">Membrane</keyword>
<evidence type="ECO:0000256" key="5">
    <source>
        <dbReference type="ARBA" id="ARBA00022792"/>
    </source>
</evidence>
<feature type="domain" description="BCS1 N-terminal" evidence="15">
    <location>
        <begin position="52"/>
        <end position="222"/>
    </location>
</feature>
<keyword evidence="9" id="KW-0496">Mitochondrion</keyword>
<evidence type="ECO:0000256" key="11">
    <source>
        <dbReference type="ARBA" id="ARBA00048778"/>
    </source>
</evidence>
<comment type="catalytic activity">
    <reaction evidence="11">
        <text>ATP + H2O = ADP + phosphate + H(+)</text>
        <dbReference type="Rhea" id="RHEA:13065"/>
        <dbReference type="ChEBI" id="CHEBI:15377"/>
        <dbReference type="ChEBI" id="CHEBI:15378"/>
        <dbReference type="ChEBI" id="CHEBI:30616"/>
        <dbReference type="ChEBI" id="CHEBI:43474"/>
        <dbReference type="ChEBI" id="CHEBI:456216"/>
    </reaction>
    <physiologicalReaction direction="left-to-right" evidence="11">
        <dbReference type="Rhea" id="RHEA:13066"/>
    </physiologicalReaction>
</comment>
<evidence type="ECO:0000259" key="14">
    <source>
        <dbReference type="SMART" id="SM00382"/>
    </source>
</evidence>
<keyword evidence="4 12" id="KW-0547">Nucleotide-binding</keyword>
<dbReference type="InterPro" id="IPR003959">
    <property type="entry name" value="ATPase_AAA_core"/>
</dbReference>
<name>A0A9P7YEA4_9HELO</name>
<dbReference type="PANTHER" id="PTHR23070">
    <property type="entry name" value="BCS1 AAA-TYPE ATPASE"/>
    <property type="match status" value="1"/>
</dbReference>
<feature type="region of interest" description="Disordered" evidence="13">
    <location>
        <begin position="294"/>
        <end position="315"/>
    </location>
</feature>
<dbReference type="SMART" id="SM01024">
    <property type="entry name" value="BCS1_N"/>
    <property type="match status" value="1"/>
</dbReference>
<evidence type="ECO:0000256" key="13">
    <source>
        <dbReference type="SAM" id="MobiDB-lite"/>
    </source>
</evidence>
<dbReference type="GO" id="GO:0005743">
    <property type="term" value="C:mitochondrial inner membrane"/>
    <property type="evidence" value="ECO:0007669"/>
    <property type="project" value="UniProtKB-SubCell"/>
</dbReference>
<dbReference type="AlphaFoldDB" id="A0A9P7YEA4"/>
<protein>
    <submittedName>
        <fullName evidence="16">BCS1 N terminal-domain-containing protein</fullName>
    </submittedName>
</protein>